<dbReference type="PANTHER" id="PTHR42723:SF1">
    <property type="entry name" value="CHLOROPHYLL SYNTHASE, CHLOROPLASTIC"/>
    <property type="match status" value="1"/>
</dbReference>
<evidence type="ECO:0000256" key="2">
    <source>
        <dbReference type="ARBA" id="ARBA00022692"/>
    </source>
</evidence>
<dbReference type="CDD" id="cd13965">
    <property type="entry name" value="PT_UbiA_3"/>
    <property type="match status" value="1"/>
</dbReference>
<dbReference type="InParanoid" id="A0A1Y2LUN7"/>
<name>A0A1Y2LUN7_EPING</name>
<dbReference type="InterPro" id="IPR000537">
    <property type="entry name" value="UbiA_prenyltransferase"/>
</dbReference>
<dbReference type="EMBL" id="KZ107850">
    <property type="protein sequence ID" value="OSS46748.1"/>
    <property type="molecule type" value="Genomic_DNA"/>
</dbReference>
<dbReference type="InterPro" id="IPR050475">
    <property type="entry name" value="Prenyltransferase_related"/>
</dbReference>
<protein>
    <submittedName>
        <fullName evidence="6">Uncharacterized protein</fullName>
    </submittedName>
</protein>
<evidence type="ECO:0000313" key="6">
    <source>
        <dbReference type="EMBL" id="OSS46748.1"/>
    </source>
</evidence>
<keyword evidence="2 5" id="KW-0812">Transmembrane</keyword>
<comment type="subcellular location">
    <subcellularLocation>
        <location evidence="1">Membrane</location>
        <topology evidence="1">Multi-pass membrane protein</topology>
    </subcellularLocation>
</comment>
<dbReference type="Pfam" id="PF01040">
    <property type="entry name" value="UbiA"/>
    <property type="match status" value="1"/>
</dbReference>
<accession>A0A1Y2LUN7</accession>
<reference evidence="6 7" key="1">
    <citation type="journal article" date="2017" name="Genome Announc.">
        <title>Genome sequence of the saprophytic ascomycete Epicoccum nigrum ICMP 19927 strain isolated from New Zealand.</title>
        <authorList>
            <person name="Fokin M."/>
            <person name="Fleetwood D."/>
            <person name="Weir B.S."/>
            <person name="Villas-Boas S.G."/>
        </authorList>
    </citation>
    <scope>NUCLEOTIDE SEQUENCE [LARGE SCALE GENOMIC DNA]</scope>
    <source>
        <strain evidence="6 7">ICMP 19927</strain>
    </source>
</reference>
<organism evidence="6 7">
    <name type="scientific">Epicoccum nigrum</name>
    <name type="common">Soil fungus</name>
    <name type="synonym">Epicoccum purpurascens</name>
    <dbReference type="NCBI Taxonomy" id="105696"/>
    <lineage>
        <taxon>Eukaryota</taxon>
        <taxon>Fungi</taxon>
        <taxon>Dikarya</taxon>
        <taxon>Ascomycota</taxon>
        <taxon>Pezizomycotina</taxon>
        <taxon>Dothideomycetes</taxon>
        <taxon>Pleosporomycetidae</taxon>
        <taxon>Pleosporales</taxon>
        <taxon>Pleosporineae</taxon>
        <taxon>Didymellaceae</taxon>
        <taxon>Epicoccum</taxon>
    </lineage>
</organism>
<dbReference type="GO" id="GO:0016765">
    <property type="term" value="F:transferase activity, transferring alkyl or aryl (other than methyl) groups"/>
    <property type="evidence" value="ECO:0007669"/>
    <property type="project" value="InterPro"/>
</dbReference>
<feature type="transmembrane region" description="Helical" evidence="5">
    <location>
        <begin position="37"/>
        <end position="58"/>
    </location>
</feature>
<evidence type="ECO:0000256" key="4">
    <source>
        <dbReference type="ARBA" id="ARBA00023136"/>
    </source>
</evidence>
<dbReference type="Proteomes" id="UP000193240">
    <property type="component" value="Unassembled WGS sequence"/>
</dbReference>
<feature type="transmembrane region" description="Helical" evidence="5">
    <location>
        <begin position="167"/>
        <end position="186"/>
    </location>
</feature>
<dbReference type="STRING" id="105696.A0A1Y2LUN7"/>
<keyword evidence="3 5" id="KW-1133">Transmembrane helix</keyword>
<sequence length="242" mass="27040">MSRTLRRFQQRCASSVQELGYHSHTLWLFTVSDHKSFMLPMASAGLFNFIAGPILNAVPTRTPSLLYALSRVWVVVFWVWVNLLVACVGNQRRPSSVSEDAINKPWRPVPAGRLSPDRATLLWKALHFVAPVSGFYLGALPSTVALLAMGYLYNVLDGADHLVFRNLLNACGAVTFVFGGTTVAYARESFSMNTSAVQWHCMICGILFTTIQIQDLRDQEGDKERERSTIPVLFGDKIGRWT</sequence>
<feature type="transmembrane region" description="Helical" evidence="5">
    <location>
        <begin position="128"/>
        <end position="152"/>
    </location>
</feature>
<feature type="transmembrane region" description="Helical" evidence="5">
    <location>
        <begin position="64"/>
        <end position="88"/>
    </location>
</feature>
<dbReference type="InterPro" id="IPR044878">
    <property type="entry name" value="UbiA_sf"/>
</dbReference>
<evidence type="ECO:0000256" key="5">
    <source>
        <dbReference type="SAM" id="Phobius"/>
    </source>
</evidence>
<evidence type="ECO:0000256" key="1">
    <source>
        <dbReference type="ARBA" id="ARBA00004141"/>
    </source>
</evidence>
<dbReference type="PANTHER" id="PTHR42723">
    <property type="entry name" value="CHLOROPHYLL SYNTHASE"/>
    <property type="match status" value="1"/>
</dbReference>
<dbReference type="GO" id="GO:0016020">
    <property type="term" value="C:membrane"/>
    <property type="evidence" value="ECO:0007669"/>
    <property type="project" value="UniProtKB-SubCell"/>
</dbReference>
<proteinExistence type="predicted"/>
<keyword evidence="7" id="KW-1185">Reference proteome</keyword>
<keyword evidence="4 5" id="KW-0472">Membrane</keyword>
<dbReference type="OMA" id="TIWLFIA"/>
<dbReference type="Gene3D" id="1.10.357.140">
    <property type="entry name" value="UbiA prenyltransferase"/>
    <property type="match status" value="1"/>
</dbReference>
<gene>
    <name evidence="6" type="ORF">B5807_09087</name>
</gene>
<evidence type="ECO:0000256" key="3">
    <source>
        <dbReference type="ARBA" id="ARBA00022989"/>
    </source>
</evidence>
<dbReference type="AlphaFoldDB" id="A0A1Y2LUN7"/>
<evidence type="ECO:0000313" key="7">
    <source>
        <dbReference type="Proteomes" id="UP000193240"/>
    </source>
</evidence>